<evidence type="ECO:0000313" key="3">
    <source>
        <dbReference type="EMBL" id="QEG01070.1"/>
    </source>
</evidence>
<feature type="domain" description="PDZ" evidence="2">
    <location>
        <begin position="152"/>
        <end position="234"/>
    </location>
</feature>
<dbReference type="InterPro" id="IPR036034">
    <property type="entry name" value="PDZ_sf"/>
</dbReference>
<dbReference type="GO" id="GO:0006508">
    <property type="term" value="P:proteolysis"/>
    <property type="evidence" value="ECO:0007669"/>
    <property type="project" value="UniProtKB-KW"/>
</dbReference>
<feature type="domain" description="PDZ" evidence="2">
    <location>
        <begin position="23"/>
        <end position="108"/>
    </location>
</feature>
<dbReference type="RefSeq" id="WP_147870197.1">
    <property type="nucleotide sequence ID" value="NZ_CP036264.1"/>
</dbReference>
<dbReference type="InterPro" id="IPR041489">
    <property type="entry name" value="PDZ_6"/>
</dbReference>
<organism evidence="3 4">
    <name type="scientific">Stieleria maiorica</name>
    <dbReference type="NCBI Taxonomy" id="2795974"/>
    <lineage>
        <taxon>Bacteria</taxon>
        <taxon>Pseudomonadati</taxon>
        <taxon>Planctomycetota</taxon>
        <taxon>Planctomycetia</taxon>
        <taxon>Pirellulales</taxon>
        <taxon>Pirellulaceae</taxon>
        <taxon>Stieleria</taxon>
    </lineage>
</organism>
<keyword evidence="3" id="KW-0645">Protease</keyword>
<name>A0A5B9MKW1_9BACT</name>
<keyword evidence="3" id="KW-0378">Hydrolase</keyword>
<reference evidence="3 4" key="1">
    <citation type="submission" date="2019-02" db="EMBL/GenBank/DDBJ databases">
        <title>Planctomycetal bacteria perform biofilm scaping via a novel small molecule.</title>
        <authorList>
            <person name="Jeske O."/>
            <person name="Boedeker C."/>
            <person name="Wiegand S."/>
            <person name="Breitling P."/>
            <person name="Kallscheuer N."/>
            <person name="Jogler M."/>
            <person name="Rohde M."/>
            <person name="Petersen J."/>
            <person name="Medema M.H."/>
            <person name="Surup F."/>
            <person name="Jogler C."/>
        </authorList>
    </citation>
    <scope>NUCLEOTIDE SEQUENCE [LARGE SCALE GENOMIC DNA]</scope>
    <source>
        <strain evidence="3 4">Mal15</strain>
    </source>
</reference>
<dbReference type="AlphaFoldDB" id="A0A5B9MKW1"/>
<dbReference type="Pfam" id="PF17820">
    <property type="entry name" value="PDZ_6"/>
    <property type="match status" value="1"/>
</dbReference>
<gene>
    <name evidence="3" type="ORF">Mal15_51460</name>
</gene>
<evidence type="ECO:0000313" key="4">
    <source>
        <dbReference type="Proteomes" id="UP000321353"/>
    </source>
</evidence>
<keyword evidence="4" id="KW-1185">Reference proteome</keyword>
<evidence type="ECO:0000256" key="1">
    <source>
        <dbReference type="SAM" id="MobiDB-lite"/>
    </source>
</evidence>
<dbReference type="SMART" id="SM00228">
    <property type="entry name" value="PDZ"/>
    <property type="match status" value="3"/>
</dbReference>
<sequence>MRVTSSTPSRPRVLILTTIVLAVLSARTSPPARGQGLGIHGDLVRQSDGSSAFAVRSVVRGGLASRLGIQAGDVVTNINGLSPGDATVNQKALELAGGSSTIVVLRSGRPISLQLPPDDVFPDGPVLSHRPRWPDRPGRPDGPFVPDRPNKPIELIPGQSGPNLQLQLQPSQAFDGLTVQRVLPGGLGAGLRFQLGDVITAVNGVTVNTLAEFSGAYIVSQRRDIVVSVLRRGQSGTITINQETLRKASAPRGTILQPLKLKVFLDFRGQVTVGGGEDDGLGAKLGLKQRGVRILEVNGRAIRNGGDLRELDRQIEDGKVRRLVIKLIRPDGQPDTIVYP</sequence>
<dbReference type="SUPFAM" id="SSF50156">
    <property type="entry name" value="PDZ domain-like"/>
    <property type="match status" value="2"/>
</dbReference>
<dbReference type="PROSITE" id="PS50106">
    <property type="entry name" value="PDZ"/>
    <property type="match status" value="2"/>
</dbReference>
<feature type="region of interest" description="Disordered" evidence="1">
    <location>
        <begin position="115"/>
        <end position="147"/>
    </location>
</feature>
<proteinExistence type="predicted"/>
<dbReference type="Proteomes" id="UP000321353">
    <property type="component" value="Chromosome"/>
</dbReference>
<accession>A0A5B9MKW1</accession>
<evidence type="ECO:0000259" key="2">
    <source>
        <dbReference type="PROSITE" id="PS50106"/>
    </source>
</evidence>
<dbReference type="GO" id="GO:0008233">
    <property type="term" value="F:peptidase activity"/>
    <property type="evidence" value="ECO:0007669"/>
    <property type="project" value="UniProtKB-KW"/>
</dbReference>
<dbReference type="InterPro" id="IPR001478">
    <property type="entry name" value="PDZ"/>
</dbReference>
<dbReference type="KEGG" id="smam:Mal15_51460"/>
<protein>
    <submittedName>
        <fullName evidence="3">Serine endoprotease</fullName>
    </submittedName>
</protein>
<dbReference type="EMBL" id="CP036264">
    <property type="protein sequence ID" value="QEG01070.1"/>
    <property type="molecule type" value="Genomic_DNA"/>
</dbReference>
<dbReference type="Gene3D" id="2.30.42.10">
    <property type="match status" value="2"/>
</dbReference>